<dbReference type="PRINTS" id="PR00364">
    <property type="entry name" value="DISEASERSIST"/>
</dbReference>
<dbReference type="InterPro" id="IPR011990">
    <property type="entry name" value="TPR-like_helical_dom_sf"/>
</dbReference>
<dbReference type="SMART" id="SM00028">
    <property type="entry name" value="TPR"/>
    <property type="match status" value="4"/>
</dbReference>
<dbReference type="PANTHER" id="PTHR47691">
    <property type="entry name" value="REGULATOR-RELATED"/>
    <property type="match status" value="1"/>
</dbReference>
<dbReference type="Pfam" id="PF03704">
    <property type="entry name" value="BTAD"/>
    <property type="match status" value="1"/>
</dbReference>
<organism evidence="2 3">
    <name type="scientific">Lentzea pudingi</name>
    <dbReference type="NCBI Taxonomy" id="1789439"/>
    <lineage>
        <taxon>Bacteria</taxon>
        <taxon>Bacillati</taxon>
        <taxon>Actinomycetota</taxon>
        <taxon>Actinomycetes</taxon>
        <taxon>Pseudonocardiales</taxon>
        <taxon>Pseudonocardiaceae</taxon>
        <taxon>Lentzea</taxon>
    </lineage>
</organism>
<evidence type="ECO:0000313" key="3">
    <source>
        <dbReference type="Proteomes" id="UP000597656"/>
    </source>
</evidence>
<evidence type="ECO:0000259" key="1">
    <source>
        <dbReference type="Pfam" id="PF03704"/>
    </source>
</evidence>
<dbReference type="Gene3D" id="1.25.40.10">
    <property type="entry name" value="Tetratricopeptide repeat domain"/>
    <property type="match status" value="2"/>
</dbReference>
<dbReference type="SUPFAM" id="SSF52540">
    <property type="entry name" value="P-loop containing nucleoside triphosphate hydrolases"/>
    <property type="match status" value="1"/>
</dbReference>
<reference evidence="3" key="1">
    <citation type="journal article" date="2019" name="Int. J. Syst. Evol. Microbiol.">
        <title>The Global Catalogue of Microorganisms (GCM) 10K type strain sequencing project: providing services to taxonomists for standard genome sequencing and annotation.</title>
        <authorList>
            <consortium name="The Broad Institute Genomics Platform"/>
            <consortium name="The Broad Institute Genome Sequencing Center for Infectious Disease"/>
            <person name="Wu L."/>
            <person name="Ma J."/>
        </authorList>
    </citation>
    <scope>NUCLEOTIDE SEQUENCE [LARGE SCALE GENOMIC DNA]</scope>
    <source>
        <strain evidence="3">CGMCC 4.7319</strain>
    </source>
</reference>
<accession>A0ABQ2HCY0</accession>
<sequence>MRALHAAGRDAEAVERYSVVRRRFAEELGTDPGPELRALHSAILRGDLPAPASERAVATPAQLPPDVPGFAGRAEELRSLGEAAGIVVVSGTAGVGKTTLTVHWAHRARAEFPGGQLYVNLRGFDPTGSPVTPSEAVRGFLDAFEVPSGQLPASLDAQVGLYRSLLANRRVLVVLDNARDAEQVRPLLPGAPGCLAVVTSRSQLAGLVTEGARPVPLDLLDDQEARDLLAGRLGAQRTAAEPEAVDEIVALCARLPLALAVVAARAAMHPRFRLAALARELHGTRGGLDEFSHVDPATDPRAVFSWSYLQLGAAAARLFRLIGLHPGPDLGTRAAASLAGVPVRDVRPLLAELADAHLVAEHSPGRFTCHDLLRAYASEQARTLDPEPERHAAVRRMLGHYVHSANHADGLLDPRREEPPALTPLAPGVVPERADGHGSALAWFHAERRVLLAAVHQPVEFDAQVWELVWTTRRFLAHQGQWHDEIESLTVALAAARRLGDPLKQAFAQCYVGCTEVWLERFEDARFRFAVALDLYRDADDQVGQAHVRYYLCWMLERQERVAEALAQAEQALDLFGRAGHEAGQAKCLNAVGWFHALSGDHEAAIDHCERALRLQTALGDQLGAGQTWHSLGYSHDHLGHHARSIDCYRAAVGLFRETGYRFNEAYALRSLGDAHDHAGDPDAARAVWGQALEILDQLGHLDARKVRAKLRRKADDD</sequence>
<protein>
    <submittedName>
        <fullName evidence="2">SARP family transcriptional regulator</fullName>
    </submittedName>
</protein>
<dbReference type="InterPro" id="IPR027417">
    <property type="entry name" value="P-loop_NTPase"/>
</dbReference>
<gene>
    <name evidence="2" type="ORF">GCM10011609_10390</name>
</gene>
<dbReference type="Pfam" id="PF13424">
    <property type="entry name" value="TPR_12"/>
    <property type="match status" value="1"/>
</dbReference>
<dbReference type="InterPro" id="IPR019734">
    <property type="entry name" value="TPR_rpt"/>
</dbReference>
<evidence type="ECO:0000313" key="2">
    <source>
        <dbReference type="EMBL" id="GGM76358.1"/>
    </source>
</evidence>
<dbReference type="PANTHER" id="PTHR47691:SF3">
    <property type="entry name" value="HTH-TYPE TRANSCRIPTIONAL REGULATOR RV0890C-RELATED"/>
    <property type="match status" value="1"/>
</dbReference>
<name>A0ABQ2HCY0_9PSEU</name>
<dbReference type="Proteomes" id="UP000597656">
    <property type="component" value="Unassembled WGS sequence"/>
</dbReference>
<feature type="domain" description="Bacterial transcriptional activator" evidence="1">
    <location>
        <begin position="1"/>
        <end position="44"/>
    </location>
</feature>
<dbReference type="SUPFAM" id="SSF48452">
    <property type="entry name" value="TPR-like"/>
    <property type="match status" value="3"/>
</dbReference>
<proteinExistence type="predicted"/>
<dbReference type="EMBL" id="BMNC01000001">
    <property type="protein sequence ID" value="GGM76358.1"/>
    <property type="molecule type" value="Genomic_DNA"/>
</dbReference>
<keyword evidence="3" id="KW-1185">Reference proteome</keyword>
<comment type="caution">
    <text evidence="2">The sequence shown here is derived from an EMBL/GenBank/DDBJ whole genome shotgun (WGS) entry which is preliminary data.</text>
</comment>
<dbReference type="RefSeq" id="WP_268241209.1">
    <property type="nucleotide sequence ID" value="NZ_BMNC01000001.1"/>
</dbReference>
<dbReference type="InterPro" id="IPR005158">
    <property type="entry name" value="BTAD"/>
</dbReference>
<dbReference type="Gene3D" id="3.40.50.300">
    <property type="entry name" value="P-loop containing nucleotide triphosphate hydrolases"/>
    <property type="match status" value="1"/>
</dbReference>
<dbReference type="CDD" id="cd01983">
    <property type="entry name" value="SIMIBI"/>
    <property type="match status" value="1"/>
</dbReference>